<dbReference type="PANTHER" id="PTHR23033:SF14">
    <property type="entry name" value="GLYCOPROTEIN-N-ACETYLGALACTOSAMINE 3-BETA-GALACTOSYLTRANSFERASE 1-RELATED"/>
    <property type="match status" value="1"/>
</dbReference>
<accession>A0ABD0LIS5</accession>
<evidence type="ECO:0000256" key="9">
    <source>
        <dbReference type="ARBA" id="ARBA00022968"/>
    </source>
</evidence>
<comment type="subcellular location">
    <subcellularLocation>
        <location evidence="1">Membrane</location>
        <topology evidence="1">Single-pass type II membrane protein</topology>
    </subcellularLocation>
</comment>
<dbReference type="PANTHER" id="PTHR23033">
    <property type="entry name" value="BETA1,3-GALACTOSYLTRANSFERASE"/>
    <property type="match status" value="1"/>
</dbReference>
<evidence type="ECO:0000256" key="5">
    <source>
        <dbReference type="ARBA" id="ARBA00022676"/>
    </source>
</evidence>
<keyword evidence="11" id="KW-0472">Membrane</keyword>
<keyword evidence="7" id="KW-0812">Transmembrane</keyword>
<keyword evidence="5" id="KW-0328">Glycosyltransferase</keyword>
<comment type="similarity">
    <text evidence="3">Belongs to the glycosyltransferase 31 family. Beta3-Gal-T subfamily.</text>
</comment>
<evidence type="ECO:0000313" key="14">
    <source>
        <dbReference type="EMBL" id="KAK7499096.1"/>
    </source>
</evidence>
<sequence length="490" mass="55511">MASTAFTWKAILLLSYTQFLGHGPVISGEQSAAGSAQSNGLQLQDLVVVVLSQPNPFHVQRAEAFREHFDEQLQSTPENERTLLFFPHEKWPDLRGAWTVFPLIPKFAELFSENKWIIVCEEETRIDLSKMLQLFQQYDGIEEPFLGRGLQDKSATIIHHFAFFDDPSVFSYPDFSAGMALSTYLVKRFAEKLAEKSVDMGFSIDPKHEFAKYLLDNLGVRLSPLCQFCGGGEDNRLNKNCECATQQPLKFPDCGPPVAKDDLFVAVKTCSKFHQDRVPVVQSTWGRETELIEYYSDEENATIPTVDLGVPNTERGHCGKTQAIFERAVKTERISSREWLLVADDDTLINLDLLRYLLPCYNSDEPVAVGERYGYGVSSGRGYDYLTGGGGMLFNKAAVQLLAKEFRCPSNDSPDDMLLGMFFASRGIPVTHSPYFHQARPEDYSEDFLQNHIPVSFHKHWNTNPYDVYDRLKNAQQPRVPVYADAHEEL</sequence>
<evidence type="ECO:0000256" key="1">
    <source>
        <dbReference type="ARBA" id="ARBA00004606"/>
    </source>
</evidence>
<evidence type="ECO:0000256" key="2">
    <source>
        <dbReference type="ARBA" id="ARBA00004922"/>
    </source>
</evidence>
<evidence type="ECO:0000256" key="12">
    <source>
        <dbReference type="SAM" id="SignalP"/>
    </source>
</evidence>
<evidence type="ECO:0000256" key="10">
    <source>
        <dbReference type="ARBA" id="ARBA00022989"/>
    </source>
</evidence>
<comment type="pathway">
    <text evidence="2">Protein modification; protein glycosylation.</text>
</comment>
<keyword evidence="15" id="KW-1185">Reference proteome</keyword>
<dbReference type="GO" id="GO:0016263">
    <property type="term" value="F:glycoprotein-N-acetylgalactosamine 3-beta-galactosyltransferase activity"/>
    <property type="evidence" value="ECO:0007669"/>
    <property type="project" value="UniProtKB-EC"/>
</dbReference>
<keyword evidence="8" id="KW-0547">Nucleotide-binding</keyword>
<feature type="signal peptide" evidence="12">
    <location>
        <begin position="1"/>
        <end position="21"/>
    </location>
</feature>
<dbReference type="Gene3D" id="3.90.550.50">
    <property type="match status" value="1"/>
</dbReference>
<evidence type="ECO:0000313" key="15">
    <source>
        <dbReference type="Proteomes" id="UP001519460"/>
    </source>
</evidence>
<keyword evidence="6" id="KW-0808">Transferase</keyword>
<organism evidence="14 15">
    <name type="scientific">Batillaria attramentaria</name>
    <dbReference type="NCBI Taxonomy" id="370345"/>
    <lineage>
        <taxon>Eukaryota</taxon>
        <taxon>Metazoa</taxon>
        <taxon>Spiralia</taxon>
        <taxon>Lophotrochozoa</taxon>
        <taxon>Mollusca</taxon>
        <taxon>Gastropoda</taxon>
        <taxon>Caenogastropoda</taxon>
        <taxon>Sorbeoconcha</taxon>
        <taxon>Cerithioidea</taxon>
        <taxon>Batillariidae</taxon>
        <taxon>Batillaria</taxon>
    </lineage>
</organism>
<dbReference type="InterPro" id="IPR029044">
    <property type="entry name" value="Nucleotide-diphossugar_trans"/>
</dbReference>
<dbReference type="SUPFAM" id="SSF53448">
    <property type="entry name" value="Nucleotide-diphospho-sugar transferases"/>
    <property type="match status" value="1"/>
</dbReference>
<dbReference type="FunFam" id="3.90.550.50:FF:000008">
    <property type="entry name" value="Beta-1,3-glucosyltransferase"/>
    <property type="match status" value="1"/>
</dbReference>
<protein>
    <recommendedName>
        <fullName evidence="4">N-acetylgalactosaminide beta-1,3-galactosyltransferase</fullName>
        <ecNumber evidence="4">2.4.1.122</ecNumber>
    </recommendedName>
</protein>
<reference evidence="14 15" key="1">
    <citation type="journal article" date="2023" name="Sci. Data">
        <title>Genome assembly of the Korean intertidal mud-creeper Batillaria attramentaria.</title>
        <authorList>
            <person name="Patra A.K."/>
            <person name="Ho P.T."/>
            <person name="Jun S."/>
            <person name="Lee S.J."/>
            <person name="Kim Y."/>
            <person name="Won Y.J."/>
        </authorList>
    </citation>
    <scope>NUCLEOTIDE SEQUENCE [LARGE SCALE GENOMIC DNA]</scope>
    <source>
        <strain evidence="14">Wonlab-2016</strain>
    </source>
</reference>
<gene>
    <name evidence="14" type="ORF">BaRGS_00009643</name>
</gene>
<evidence type="ECO:0000259" key="13">
    <source>
        <dbReference type="Pfam" id="PF02434"/>
    </source>
</evidence>
<feature type="chain" id="PRO_5044860357" description="N-acetylgalactosaminide beta-1,3-galactosyltransferase" evidence="12">
    <location>
        <begin position="22"/>
        <end position="490"/>
    </location>
</feature>
<evidence type="ECO:0000256" key="11">
    <source>
        <dbReference type="ARBA" id="ARBA00023136"/>
    </source>
</evidence>
<evidence type="ECO:0000256" key="4">
    <source>
        <dbReference type="ARBA" id="ARBA00012557"/>
    </source>
</evidence>
<keyword evidence="12" id="KW-0732">Signal</keyword>
<dbReference type="Pfam" id="PF02434">
    <property type="entry name" value="Fringe"/>
    <property type="match status" value="1"/>
</dbReference>
<keyword evidence="9" id="KW-0735">Signal-anchor</keyword>
<keyword evidence="10" id="KW-1133">Transmembrane helix</keyword>
<dbReference type="InterPro" id="IPR003378">
    <property type="entry name" value="Fringe-like_glycosylTrfase"/>
</dbReference>
<dbReference type="EMBL" id="JACVVK020000046">
    <property type="protein sequence ID" value="KAK7499096.1"/>
    <property type="molecule type" value="Genomic_DNA"/>
</dbReference>
<evidence type="ECO:0000256" key="8">
    <source>
        <dbReference type="ARBA" id="ARBA00022741"/>
    </source>
</evidence>
<dbReference type="GO" id="GO:0016020">
    <property type="term" value="C:membrane"/>
    <property type="evidence" value="ECO:0007669"/>
    <property type="project" value="UniProtKB-SubCell"/>
</dbReference>
<dbReference type="GO" id="GO:0000166">
    <property type="term" value="F:nucleotide binding"/>
    <property type="evidence" value="ECO:0007669"/>
    <property type="project" value="UniProtKB-KW"/>
</dbReference>
<dbReference type="InterPro" id="IPR026050">
    <property type="entry name" value="C1GALT1/C1GALT1_chp1"/>
</dbReference>
<dbReference type="EC" id="2.4.1.122" evidence="4"/>
<feature type="domain" description="Fringe-like glycosyltransferase" evidence="13">
    <location>
        <begin position="258"/>
        <end position="476"/>
    </location>
</feature>
<name>A0ABD0LIS5_9CAEN</name>
<dbReference type="Proteomes" id="UP001519460">
    <property type="component" value="Unassembled WGS sequence"/>
</dbReference>
<comment type="caution">
    <text evidence="14">The sequence shown here is derived from an EMBL/GenBank/DDBJ whole genome shotgun (WGS) entry which is preliminary data.</text>
</comment>
<evidence type="ECO:0000256" key="3">
    <source>
        <dbReference type="ARBA" id="ARBA00006462"/>
    </source>
</evidence>
<proteinExistence type="inferred from homology"/>
<evidence type="ECO:0000256" key="7">
    <source>
        <dbReference type="ARBA" id="ARBA00022692"/>
    </source>
</evidence>
<dbReference type="AlphaFoldDB" id="A0ABD0LIS5"/>
<evidence type="ECO:0000256" key="6">
    <source>
        <dbReference type="ARBA" id="ARBA00022679"/>
    </source>
</evidence>